<comment type="similarity">
    <text evidence="2">Belongs to the amino acid/polyamine transporter 2 family.</text>
</comment>
<name>B8MSA6_TALSN</name>
<dbReference type="Proteomes" id="UP000001745">
    <property type="component" value="Unassembled WGS sequence"/>
</dbReference>
<evidence type="ECO:0000256" key="6">
    <source>
        <dbReference type="SAM" id="Phobius"/>
    </source>
</evidence>
<evidence type="ECO:0000256" key="5">
    <source>
        <dbReference type="ARBA" id="ARBA00023136"/>
    </source>
</evidence>
<keyword evidence="3 6" id="KW-0812">Transmembrane</keyword>
<feature type="transmembrane region" description="Helical" evidence="6">
    <location>
        <begin position="366"/>
        <end position="388"/>
    </location>
</feature>
<feature type="transmembrane region" description="Helical" evidence="6">
    <location>
        <begin position="408"/>
        <end position="433"/>
    </location>
</feature>
<evidence type="ECO:0000313" key="8">
    <source>
        <dbReference type="EMBL" id="EED12239.1"/>
    </source>
</evidence>
<evidence type="ECO:0000256" key="1">
    <source>
        <dbReference type="ARBA" id="ARBA00004141"/>
    </source>
</evidence>
<feature type="transmembrane region" description="Helical" evidence="6">
    <location>
        <begin position="155"/>
        <end position="179"/>
    </location>
</feature>
<gene>
    <name evidence="8" type="ORF">TSTA_003020</name>
</gene>
<reference evidence="9" key="1">
    <citation type="journal article" date="2015" name="Genome Announc.">
        <title>Genome sequence of the AIDS-associated pathogen Penicillium marneffei (ATCC18224) and its near taxonomic relative Talaromyces stipitatus (ATCC10500).</title>
        <authorList>
            <person name="Nierman W.C."/>
            <person name="Fedorova-Abrams N.D."/>
            <person name="Andrianopoulos A."/>
        </authorList>
    </citation>
    <scope>NUCLEOTIDE SEQUENCE [LARGE SCALE GENOMIC DNA]</scope>
    <source>
        <strain evidence="9">ATCC 10500 / CBS 375.48 / QM 6759 / NRRL 1006</strain>
    </source>
</reference>
<dbReference type="GO" id="GO:0015179">
    <property type="term" value="F:L-amino acid transmembrane transporter activity"/>
    <property type="evidence" value="ECO:0007669"/>
    <property type="project" value="TreeGrafter"/>
</dbReference>
<dbReference type="InterPro" id="IPR013057">
    <property type="entry name" value="AA_transpt_TM"/>
</dbReference>
<organism evidence="8 9">
    <name type="scientific">Talaromyces stipitatus (strain ATCC 10500 / CBS 375.48 / QM 6759 / NRRL 1006)</name>
    <name type="common">Penicillium stipitatum</name>
    <dbReference type="NCBI Taxonomy" id="441959"/>
    <lineage>
        <taxon>Eukaryota</taxon>
        <taxon>Fungi</taxon>
        <taxon>Dikarya</taxon>
        <taxon>Ascomycota</taxon>
        <taxon>Pezizomycotina</taxon>
        <taxon>Eurotiomycetes</taxon>
        <taxon>Eurotiomycetidae</taxon>
        <taxon>Eurotiales</taxon>
        <taxon>Trichocomaceae</taxon>
        <taxon>Talaromyces</taxon>
        <taxon>Talaromyces sect. Talaromyces</taxon>
    </lineage>
</organism>
<comment type="subcellular location">
    <subcellularLocation>
        <location evidence="1">Membrane</location>
        <topology evidence="1">Multi-pass membrane protein</topology>
    </subcellularLocation>
</comment>
<keyword evidence="5 6" id="KW-0472">Membrane</keyword>
<feature type="domain" description="Amino acid transporter transmembrane" evidence="7">
    <location>
        <begin position="128"/>
        <end position="501"/>
    </location>
</feature>
<feature type="transmembrane region" description="Helical" evidence="6">
    <location>
        <begin position="555"/>
        <end position="576"/>
    </location>
</feature>
<dbReference type="HOGENOM" id="CLU_016053_1_0_1"/>
<feature type="transmembrane region" description="Helical" evidence="6">
    <location>
        <begin position="232"/>
        <end position="251"/>
    </location>
</feature>
<dbReference type="STRING" id="441959.B8MSA6"/>
<feature type="transmembrane region" description="Helical" evidence="6">
    <location>
        <begin position="263"/>
        <end position="284"/>
    </location>
</feature>
<feature type="transmembrane region" description="Helical" evidence="6">
    <location>
        <begin position="333"/>
        <end position="354"/>
    </location>
</feature>
<accession>B8MSA6</accession>
<keyword evidence="9" id="KW-1185">Reference proteome</keyword>
<evidence type="ECO:0000256" key="4">
    <source>
        <dbReference type="ARBA" id="ARBA00022989"/>
    </source>
</evidence>
<evidence type="ECO:0000256" key="3">
    <source>
        <dbReference type="ARBA" id="ARBA00022692"/>
    </source>
</evidence>
<dbReference type="eggNOG" id="ENOG502QURM">
    <property type="taxonomic scope" value="Eukaryota"/>
</dbReference>
<dbReference type="PANTHER" id="PTHR22950:SF461">
    <property type="entry name" value="AMINO ACID TRANSPORTER TRANSMEMBRANE DOMAIN-CONTAINING PROTEIN"/>
    <property type="match status" value="1"/>
</dbReference>
<dbReference type="PhylomeDB" id="B8MSA6"/>
<evidence type="ECO:0000313" key="9">
    <source>
        <dbReference type="Proteomes" id="UP000001745"/>
    </source>
</evidence>
<feature type="transmembrane region" description="Helical" evidence="6">
    <location>
        <begin position="127"/>
        <end position="149"/>
    </location>
</feature>
<dbReference type="OMA" id="KAMWGAQ"/>
<evidence type="ECO:0000256" key="2">
    <source>
        <dbReference type="ARBA" id="ARBA00008066"/>
    </source>
</evidence>
<feature type="transmembrane region" description="Helical" evidence="6">
    <location>
        <begin position="479"/>
        <end position="501"/>
    </location>
</feature>
<dbReference type="InParanoid" id="B8MSA6"/>
<protein>
    <recommendedName>
        <fullName evidence="7">Amino acid transporter transmembrane domain-containing protein</fullName>
    </recommendedName>
</protein>
<keyword evidence="4 6" id="KW-1133">Transmembrane helix</keyword>
<feature type="transmembrane region" description="Helical" evidence="6">
    <location>
        <begin position="200"/>
        <end position="220"/>
    </location>
</feature>
<feature type="transmembrane region" description="Helical" evidence="6">
    <location>
        <begin position="453"/>
        <end position="473"/>
    </location>
</feature>
<evidence type="ECO:0000259" key="7">
    <source>
        <dbReference type="Pfam" id="PF01490"/>
    </source>
</evidence>
<dbReference type="GO" id="GO:0016020">
    <property type="term" value="C:membrane"/>
    <property type="evidence" value="ECO:0007669"/>
    <property type="project" value="UniProtKB-SubCell"/>
</dbReference>
<dbReference type="EMBL" id="EQ962660">
    <property type="protein sequence ID" value="EED12239.1"/>
    <property type="molecule type" value="Genomic_DNA"/>
</dbReference>
<dbReference type="PANTHER" id="PTHR22950">
    <property type="entry name" value="AMINO ACID TRANSPORTER"/>
    <property type="match status" value="1"/>
</dbReference>
<dbReference type="RefSeq" id="XP_002487893.1">
    <property type="nucleotide sequence ID" value="XM_002487848.1"/>
</dbReference>
<dbReference type="GeneID" id="8106833"/>
<proteinExistence type="inferred from homology"/>
<dbReference type="AlphaFoldDB" id="B8MSA6"/>
<dbReference type="VEuPathDB" id="FungiDB:TSTA_003020"/>
<dbReference type="Pfam" id="PF01490">
    <property type="entry name" value="Aa_trans"/>
    <property type="match status" value="1"/>
</dbReference>
<sequence>MEKTPATADSLPDPVRVLSTYIKPQYRPPHDPTITFEEYHHYALKTRDKELALESPKLNWREWVLRKKHHHNTDVLSGGVIAPTNSAPVANPTEKSPIDAERSHRAIITDEEWENASRALRTASAGACFYLITTDILGPYGSGFAMGTLGWGPGIAFYTIFGFMAGYSGYLVYRVFLGVDSYEFPARNYGDLALRTWGRTVRYITNICQALGLLLITGQVTIQFGENISQVSRFRLCYAVCPVLFVIAGFFITQIRTLRSYGWVANCAVWLNLLVIFISMGVIANSPPNYKISVLGSAGSAVDPTTIRPDAAGNYPPIIHYNGLPPNSLVGSINGLLSGVLAYAGVQLFVEFLAEMRRPTDFIKAMWGAQFFIYSVYLIYGCFVYHYQGQYSFNPSYQGVSVYGWQTVGNMISLIAALIAGGLYGNIGIKVFYNNILQDFLRAPPLITTRGKIIYAILVPLWWIIAFIIAAAIPDYFGFVGVISASMLLNLTYTFPPMFALGYDIQKNSIRSDIGEGFDIATGQVNREVSTVRRWVRGYFSGGIFQVGINVWHTIYFFASLAMCGLGMYAAIQGLIDAFENPNLNSFSCRSPLNLDA</sequence>
<dbReference type="OrthoDB" id="40134at2759"/>